<proteinExistence type="predicted"/>
<dbReference type="SUPFAM" id="SSF55073">
    <property type="entry name" value="Nucleotide cyclase"/>
    <property type="match status" value="1"/>
</dbReference>
<evidence type="ECO:0000313" key="1">
    <source>
        <dbReference type="EMBL" id="VVN29148.1"/>
    </source>
</evidence>
<dbReference type="Gene3D" id="3.30.70.270">
    <property type="match status" value="1"/>
</dbReference>
<dbReference type="InterPro" id="IPR029787">
    <property type="entry name" value="Nucleotide_cyclase"/>
</dbReference>
<reference evidence="1 2" key="1">
    <citation type="submission" date="2019-09" db="EMBL/GenBank/DDBJ databases">
        <authorList>
            <person name="Chandra G."/>
            <person name="Truman W A."/>
        </authorList>
    </citation>
    <scope>NUCLEOTIDE SEQUENCE [LARGE SCALE GENOMIC DNA]</scope>
    <source>
        <strain evidence="1">PS655</strain>
    </source>
</reference>
<evidence type="ECO:0000313" key="2">
    <source>
        <dbReference type="Proteomes" id="UP000327167"/>
    </source>
</evidence>
<dbReference type="AlphaFoldDB" id="A0A5E6WJD6"/>
<dbReference type="EMBL" id="CABVHJ010000019">
    <property type="protein sequence ID" value="VVN29148.1"/>
    <property type="molecule type" value="Genomic_DNA"/>
</dbReference>
<evidence type="ECO:0008006" key="3">
    <source>
        <dbReference type="Google" id="ProtNLM"/>
    </source>
</evidence>
<organism evidence="1 2">
    <name type="scientific">Pseudomonas fluorescens</name>
    <dbReference type="NCBI Taxonomy" id="294"/>
    <lineage>
        <taxon>Bacteria</taxon>
        <taxon>Pseudomonadati</taxon>
        <taxon>Pseudomonadota</taxon>
        <taxon>Gammaproteobacteria</taxon>
        <taxon>Pseudomonadales</taxon>
        <taxon>Pseudomonadaceae</taxon>
        <taxon>Pseudomonas</taxon>
    </lineage>
</organism>
<name>A0A5E6WJD6_PSEFL</name>
<gene>
    <name evidence="1" type="ORF">PS655_04770</name>
</gene>
<dbReference type="Proteomes" id="UP000327167">
    <property type="component" value="Unassembled WGS sequence"/>
</dbReference>
<accession>A0A5E6WJD6</accession>
<protein>
    <recommendedName>
        <fullName evidence="3">GGDEF domain-containing protein</fullName>
    </recommendedName>
</protein>
<sequence>MGQPLNSCCHPQVPELRVGLSIGLARHQFLYKDALDWLDDADKALYTAKHKGLNTISVTLSRTATDNANPQKVIQNYKQLLSCISL</sequence>
<dbReference type="InterPro" id="IPR043128">
    <property type="entry name" value="Rev_trsase/Diguanyl_cyclase"/>
</dbReference>